<dbReference type="EC" id="6.6.1.2" evidence="1"/>
<organism evidence="4 5">
    <name type="scientific">Chelativorans intermedius</name>
    <dbReference type="NCBI Taxonomy" id="515947"/>
    <lineage>
        <taxon>Bacteria</taxon>
        <taxon>Pseudomonadati</taxon>
        <taxon>Pseudomonadota</taxon>
        <taxon>Alphaproteobacteria</taxon>
        <taxon>Hyphomicrobiales</taxon>
        <taxon>Phyllobacteriaceae</taxon>
        <taxon>Chelativorans</taxon>
    </lineage>
</organism>
<dbReference type="InterPro" id="IPR002035">
    <property type="entry name" value="VWF_A"/>
</dbReference>
<accession>A0ABV6DAY1</accession>
<name>A0ABV6DAY1_9HYPH</name>
<comment type="caution">
    <text evidence="4">The sequence shown here is derived from an EMBL/GenBank/DDBJ whole genome shotgun (WGS) entry which is preliminary data.</text>
</comment>
<dbReference type="NCBIfam" id="TIGR01651">
    <property type="entry name" value="CobT"/>
    <property type="match status" value="1"/>
</dbReference>
<evidence type="ECO:0000259" key="3">
    <source>
        <dbReference type="PROSITE" id="PS50234"/>
    </source>
</evidence>
<dbReference type="PIRSF" id="PIRSF031715">
    <property type="entry name" value="Cob_chel_CobT"/>
    <property type="match status" value="1"/>
</dbReference>
<dbReference type="Gene3D" id="3.40.50.410">
    <property type="entry name" value="von Willebrand factor, type A domain"/>
    <property type="match status" value="1"/>
</dbReference>
<evidence type="ECO:0000313" key="4">
    <source>
        <dbReference type="EMBL" id="MFC0209745.1"/>
    </source>
</evidence>
<dbReference type="Pfam" id="PF06213">
    <property type="entry name" value="CobT"/>
    <property type="match status" value="1"/>
</dbReference>
<reference evidence="4 5" key="1">
    <citation type="submission" date="2024-09" db="EMBL/GenBank/DDBJ databases">
        <authorList>
            <person name="Sun Q."/>
            <person name="Mori K."/>
        </authorList>
    </citation>
    <scope>NUCLEOTIDE SEQUENCE [LARGE SCALE GENOMIC DNA]</scope>
    <source>
        <strain evidence="4 5">CCM 8543</strain>
    </source>
</reference>
<dbReference type="InterPro" id="IPR051928">
    <property type="entry name" value="NorD/CobT"/>
</dbReference>
<evidence type="ECO:0000256" key="1">
    <source>
        <dbReference type="NCBIfam" id="TIGR01651"/>
    </source>
</evidence>
<sequence>MSQTNRKPGQPQEAPLDPFKRAVTVCTRAIAGDHELEVAFSKDRPGLAGNRMRLPELPKRASAEALHITRGLSDSMALRHARHDARLHSRLAPQGQQARAIFDAVEQARVESIGARAMRGVSDNIAAMLEDKFARANLAEVSDRSQAPLEEAIALMVREKLTGRPAPRSGERIVALWRDWVEEKAGGNLDALLPNIEDQGAFARAVRELLGAMDMGEDLEEHGQDEESEEDGDQPKGEDTSEEGGEDDSQGESAEAEEADTAGDQNEAGESDAAATTAEEVSDQEDLDAETPGEARRPESPFDQAVHDIDYRVYTGQFDEVVSAEDLCDEEELDRLRAFLDKQLAHLQGAVGRLANRLQRRLMAQQNRSWDFDLEEGVLDTARLPRLIIDPMQPLSFKQERDTNFRDTVVTLLIDNSGSMRGRPISVAAACADILARTLERCGVSVEILGFTTRAWKGGQAREKWLKEGRPANPGRLNDLRHIVYKSADAPWRRARRNLGLMMREGLLKENIDGEALLWAHQRLVARPEQRRILMMISDGAPVDDSTLSVNPGNYLERHLRAVIELIETRSPVELLAIGIGHDVTRYYRRAVTIVDAEELAGAMTEQLAALFEEEGARRGGRRRRAG</sequence>
<feature type="compositionally biased region" description="Acidic residues" evidence="2">
    <location>
        <begin position="219"/>
        <end position="232"/>
    </location>
</feature>
<keyword evidence="5" id="KW-1185">Reference proteome</keyword>
<evidence type="ECO:0000256" key="2">
    <source>
        <dbReference type="SAM" id="MobiDB-lite"/>
    </source>
</evidence>
<keyword evidence="4" id="KW-0436">Ligase</keyword>
<feature type="domain" description="VWFA" evidence="3">
    <location>
        <begin position="409"/>
        <end position="612"/>
    </location>
</feature>
<dbReference type="InterPro" id="IPR036465">
    <property type="entry name" value="vWFA_dom_sf"/>
</dbReference>
<dbReference type="InterPro" id="IPR006538">
    <property type="entry name" value="CobT"/>
</dbReference>
<proteinExistence type="predicted"/>
<dbReference type="SUPFAM" id="SSF53300">
    <property type="entry name" value="vWA-like"/>
    <property type="match status" value="1"/>
</dbReference>
<evidence type="ECO:0000313" key="5">
    <source>
        <dbReference type="Proteomes" id="UP001589755"/>
    </source>
</evidence>
<dbReference type="CDD" id="cd01454">
    <property type="entry name" value="vWA_norD_type"/>
    <property type="match status" value="1"/>
</dbReference>
<feature type="region of interest" description="Disordered" evidence="2">
    <location>
        <begin position="219"/>
        <end position="304"/>
    </location>
</feature>
<protein>
    <recommendedName>
        <fullName evidence="1">Cobaltochelatase subunit CobT</fullName>
        <ecNumber evidence="1">6.6.1.2</ecNumber>
    </recommendedName>
</protein>
<dbReference type="Proteomes" id="UP001589755">
    <property type="component" value="Unassembled WGS sequence"/>
</dbReference>
<dbReference type="PANTHER" id="PTHR41248:SF1">
    <property type="entry name" value="NORD PROTEIN"/>
    <property type="match status" value="1"/>
</dbReference>
<dbReference type="SMART" id="SM00327">
    <property type="entry name" value="VWA"/>
    <property type="match status" value="1"/>
</dbReference>
<dbReference type="EMBL" id="JBHLXD010000028">
    <property type="protein sequence ID" value="MFC0209745.1"/>
    <property type="molecule type" value="Genomic_DNA"/>
</dbReference>
<gene>
    <name evidence="4" type="primary">cobT</name>
    <name evidence="4" type="ORF">ACFFJ2_15170</name>
</gene>
<feature type="compositionally biased region" description="Acidic residues" evidence="2">
    <location>
        <begin position="280"/>
        <end position="291"/>
    </location>
</feature>
<dbReference type="InterPro" id="IPR025861">
    <property type="entry name" value="CobT_VWA_dom"/>
</dbReference>
<dbReference type="RefSeq" id="WP_261519629.1">
    <property type="nucleotide sequence ID" value="NZ_JAODNW010000005.1"/>
</dbReference>
<feature type="compositionally biased region" description="Basic and acidic residues" evidence="2">
    <location>
        <begin position="293"/>
        <end position="304"/>
    </location>
</feature>
<feature type="compositionally biased region" description="Acidic residues" evidence="2">
    <location>
        <begin position="240"/>
        <end position="261"/>
    </location>
</feature>
<dbReference type="GO" id="GO:0051116">
    <property type="term" value="F:cobaltochelatase activity"/>
    <property type="evidence" value="ECO:0007669"/>
    <property type="project" value="UniProtKB-EC"/>
</dbReference>
<dbReference type="PROSITE" id="PS50234">
    <property type="entry name" value="VWFA"/>
    <property type="match status" value="1"/>
</dbReference>
<dbReference type="PANTHER" id="PTHR41248">
    <property type="entry name" value="NORD PROTEIN"/>
    <property type="match status" value="1"/>
</dbReference>
<dbReference type="Pfam" id="PF11775">
    <property type="entry name" value="CobT_C"/>
    <property type="match status" value="1"/>
</dbReference>